<comment type="cofactor">
    <cofactor evidence="1">
        <name>Mg(2+)</name>
        <dbReference type="ChEBI" id="CHEBI:18420"/>
    </cofactor>
</comment>
<name>A0A4C1W6Z5_EUMVA</name>
<keyword evidence="1" id="KW-0227">DNA damage</keyword>
<evidence type="ECO:0000259" key="2">
    <source>
        <dbReference type="Pfam" id="PF05970"/>
    </source>
</evidence>
<keyword evidence="1" id="KW-0547">Nucleotide-binding</keyword>
<evidence type="ECO:0000256" key="1">
    <source>
        <dbReference type="RuleBase" id="RU363044"/>
    </source>
</evidence>
<gene>
    <name evidence="3" type="ORF">EVAR_10751_1</name>
</gene>
<keyword evidence="1" id="KW-0378">Hydrolase</keyword>
<feature type="domain" description="DNA helicase Pif1-like DEAD-box helicase" evidence="2">
    <location>
        <begin position="1"/>
        <end position="71"/>
    </location>
</feature>
<dbReference type="AlphaFoldDB" id="A0A4C1W6Z5"/>
<dbReference type="PANTHER" id="PTHR10492">
    <property type="match status" value="1"/>
</dbReference>
<dbReference type="InterPro" id="IPR010285">
    <property type="entry name" value="DNA_helicase_pif1-like_DEAD"/>
</dbReference>
<dbReference type="GO" id="GO:0000723">
    <property type="term" value="P:telomere maintenance"/>
    <property type="evidence" value="ECO:0007669"/>
    <property type="project" value="InterPro"/>
</dbReference>
<dbReference type="STRING" id="151549.A0A4C1W6Z5"/>
<keyword evidence="1" id="KW-0233">DNA recombination</keyword>
<dbReference type="PANTHER" id="PTHR10492:SF57">
    <property type="entry name" value="ATP-DEPENDENT DNA HELICASE"/>
    <property type="match status" value="1"/>
</dbReference>
<comment type="catalytic activity">
    <reaction evidence="1">
        <text>ATP + H2O = ADP + phosphate + H(+)</text>
        <dbReference type="Rhea" id="RHEA:13065"/>
        <dbReference type="ChEBI" id="CHEBI:15377"/>
        <dbReference type="ChEBI" id="CHEBI:15378"/>
        <dbReference type="ChEBI" id="CHEBI:30616"/>
        <dbReference type="ChEBI" id="CHEBI:43474"/>
        <dbReference type="ChEBI" id="CHEBI:456216"/>
        <dbReference type="EC" id="5.6.2.3"/>
    </reaction>
</comment>
<protein>
    <recommendedName>
        <fullName evidence="1">ATP-dependent DNA helicase</fullName>
        <ecNumber evidence="1">5.6.2.3</ecNumber>
    </recommendedName>
</protein>
<keyword evidence="1" id="KW-0234">DNA repair</keyword>
<reference evidence="3 4" key="1">
    <citation type="journal article" date="2019" name="Commun. Biol.">
        <title>The bagworm genome reveals a unique fibroin gene that provides high tensile strength.</title>
        <authorList>
            <person name="Kono N."/>
            <person name="Nakamura H."/>
            <person name="Ohtoshi R."/>
            <person name="Tomita M."/>
            <person name="Numata K."/>
            <person name="Arakawa K."/>
        </authorList>
    </citation>
    <scope>NUCLEOTIDE SEQUENCE [LARGE SCALE GENOMIC DNA]</scope>
</reference>
<dbReference type="Pfam" id="PF05970">
    <property type="entry name" value="PIF1"/>
    <property type="match status" value="1"/>
</dbReference>
<accession>A0A4C1W6Z5</accession>
<dbReference type="GO" id="GO:0006310">
    <property type="term" value="P:DNA recombination"/>
    <property type="evidence" value="ECO:0007669"/>
    <property type="project" value="UniProtKB-KW"/>
</dbReference>
<comment type="similarity">
    <text evidence="1">Belongs to the helicase family.</text>
</comment>
<keyword evidence="1" id="KW-0067">ATP-binding</keyword>
<comment type="caution">
    <text evidence="3">The sequence shown here is derived from an EMBL/GenBank/DDBJ whole genome shotgun (WGS) entry which is preliminary data.</text>
</comment>
<dbReference type="GO" id="GO:0005524">
    <property type="term" value="F:ATP binding"/>
    <property type="evidence" value="ECO:0007669"/>
    <property type="project" value="UniProtKB-KW"/>
</dbReference>
<dbReference type="OrthoDB" id="272985at2759"/>
<dbReference type="GO" id="GO:0006281">
    <property type="term" value="P:DNA repair"/>
    <property type="evidence" value="ECO:0007669"/>
    <property type="project" value="UniProtKB-KW"/>
</dbReference>
<dbReference type="EMBL" id="BGZK01000489">
    <property type="protein sequence ID" value="GBP46783.1"/>
    <property type="molecule type" value="Genomic_DNA"/>
</dbReference>
<keyword evidence="4" id="KW-1185">Reference proteome</keyword>
<organism evidence="3 4">
    <name type="scientific">Eumeta variegata</name>
    <name type="common">Bagworm moth</name>
    <name type="synonym">Eumeta japonica</name>
    <dbReference type="NCBI Taxonomy" id="151549"/>
    <lineage>
        <taxon>Eukaryota</taxon>
        <taxon>Metazoa</taxon>
        <taxon>Ecdysozoa</taxon>
        <taxon>Arthropoda</taxon>
        <taxon>Hexapoda</taxon>
        <taxon>Insecta</taxon>
        <taxon>Pterygota</taxon>
        <taxon>Neoptera</taxon>
        <taxon>Endopterygota</taxon>
        <taxon>Lepidoptera</taxon>
        <taxon>Glossata</taxon>
        <taxon>Ditrysia</taxon>
        <taxon>Tineoidea</taxon>
        <taxon>Psychidae</taxon>
        <taxon>Oiketicinae</taxon>
        <taxon>Eumeta</taxon>
    </lineage>
</organism>
<sequence>MDGGRTAHSGVKLPLNIADYEFSVSDITKSSTYGQILKQCKGITWDESTTAHRKLLEALNRPLQDLRDNTNVMGEWLREQIILATKNDIVKGINNIIQEMIPGEEKI</sequence>
<dbReference type="GO" id="GO:0043139">
    <property type="term" value="F:5'-3' DNA helicase activity"/>
    <property type="evidence" value="ECO:0007669"/>
    <property type="project" value="UniProtKB-EC"/>
</dbReference>
<evidence type="ECO:0000313" key="4">
    <source>
        <dbReference type="Proteomes" id="UP000299102"/>
    </source>
</evidence>
<keyword evidence="1" id="KW-0347">Helicase</keyword>
<dbReference type="Proteomes" id="UP000299102">
    <property type="component" value="Unassembled WGS sequence"/>
</dbReference>
<proteinExistence type="inferred from homology"/>
<evidence type="ECO:0000313" key="3">
    <source>
        <dbReference type="EMBL" id="GBP46783.1"/>
    </source>
</evidence>
<dbReference type="GO" id="GO:0016887">
    <property type="term" value="F:ATP hydrolysis activity"/>
    <property type="evidence" value="ECO:0007669"/>
    <property type="project" value="RHEA"/>
</dbReference>
<dbReference type="EC" id="5.6.2.3" evidence="1"/>